<name>A0ABT3L925_9CYAN</name>
<dbReference type="InterPro" id="IPR029063">
    <property type="entry name" value="SAM-dependent_MTases_sf"/>
</dbReference>
<accession>A0ABT3L925</accession>
<evidence type="ECO:0000313" key="3">
    <source>
        <dbReference type="Proteomes" id="UP001526426"/>
    </source>
</evidence>
<dbReference type="GO" id="GO:0032259">
    <property type="term" value="P:methylation"/>
    <property type="evidence" value="ECO:0007669"/>
    <property type="project" value="UniProtKB-KW"/>
</dbReference>
<sequence length="547" mass="62312">MKLYLLNYADDRFGYKGGRFLKNQARLNESAQNQGINHIVSWTWPKLAATSFYAEHKEYLDKNRFENGAVWKPFIVQQLLQEIEQEDIIFYYDCGAYTINRPVSILIDLCLRNGGTLFHEWGEKNLKYTKRDAFVYMDCDSPRYHNAVALQNTWFLLQKNEFAEKFVSEWLRYNLDERIASYVKPNTCGLPDLLGFVENRGDQSIFTNLSIKYRICTFQGAGGIKNRQVDNFVDSLSLRSRGQRFITNTKIQAKSWLGRSAYQVRMRGKPLKFSIGEISVNLYPYGGAVRQMWCGNDAKRAVIKSLLSLTHQDSSIVEVGANVGLLSTFLAKKLGGGRICAIEPDPELCFHLKKNLELNDCSERVVVVQKAVSEQSGQATLQQNRVWHDPFNTIGKPIDENCRIVGLREVSVSHLVDILESQQFTKPDMLIIDASGAELPILKGAIPLLSSDSSPIVIYNCIHVACLGFGYQPMEIQDLMRHYGYRLFRLVTGQKLSELPSDCNHEGFIYGFKNNRLPESDNIQFLYLPKQAEANSEDISEPANKTE</sequence>
<dbReference type="Gene3D" id="3.40.50.150">
    <property type="entry name" value="Vaccinia Virus protein VP39"/>
    <property type="match status" value="1"/>
</dbReference>
<protein>
    <submittedName>
        <fullName evidence="2">FkbM family methyltransferase</fullName>
    </submittedName>
</protein>
<dbReference type="SUPFAM" id="SSF53335">
    <property type="entry name" value="S-adenosyl-L-methionine-dependent methyltransferases"/>
    <property type="match status" value="1"/>
</dbReference>
<keyword evidence="2" id="KW-0808">Transferase</keyword>
<dbReference type="PANTHER" id="PTHR34203:SF15">
    <property type="entry name" value="SLL1173 PROTEIN"/>
    <property type="match status" value="1"/>
</dbReference>
<dbReference type="Proteomes" id="UP001526426">
    <property type="component" value="Unassembled WGS sequence"/>
</dbReference>
<dbReference type="GO" id="GO:0008168">
    <property type="term" value="F:methyltransferase activity"/>
    <property type="evidence" value="ECO:0007669"/>
    <property type="project" value="UniProtKB-KW"/>
</dbReference>
<dbReference type="RefSeq" id="WP_265265909.1">
    <property type="nucleotide sequence ID" value="NZ_JAIHOM010000103.1"/>
</dbReference>
<evidence type="ECO:0000313" key="2">
    <source>
        <dbReference type="EMBL" id="MCW6038017.1"/>
    </source>
</evidence>
<organism evidence="2 3">
    <name type="scientific">Spirulina subsalsa FACHB-351</name>
    <dbReference type="NCBI Taxonomy" id="234711"/>
    <lineage>
        <taxon>Bacteria</taxon>
        <taxon>Bacillati</taxon>
        <taxon>Cyanobacteriota</taxon>
        <taxon>Cyanophyceae</taxon>
        <taxon>Spirulinales</taxon>
        <taxon>Spirulinaceae</taxon>
        <taxon>Spirulina</taxon>
    </lineage>
</organism>
<dbReference type="Pfam" id="PF05050">
    <property type="entry name" value="Methyltransf_21"/>
    <property type="match status" value="1"/>
</dbReference>
<dbReference type="InterPro" id="IPR006342">
    <property type="entry name" value="FkbM_mtfrase"/>
</dbReference>
<keyword evidence="2" id="KW-0489">Methyltransferase</keyword>
<gene>
    <name evidence="2" type="ORF">K4A83_17315</name>
</gene>
<feature type="domain" description="Methyltransferase FkbM" evidence="1">
    <location>
        <begin position="318"/>
        <end position="487"/>
    </location>
</feature>
<dbReference type="InterPro" id="IPR052514">
    <property type="entry name" value="SAM-dependent_MTase"/>
</dbReference>
<dbReference type="NCBIfam" id="TIGR01444">
    <property type="entry name" value="fkbM_fam"/>
    <property type="match status" value="1"/>
</dbReference>
<comment type="caution">
    <text evidence="2">The sequence shown here is derived from an EMBL/GenBank/DDBJ whole genome shotgun (WGS) entry which is preliminary data.</text>
</comment>
<dbReference type="EMBL" id="JAIHOM010000103">
    <property type="protein sequence ID" value="MCW6038017.1"/>
    <property type="molecule type" value="Genomic_DNA"/>
</dbReference>
<keyword evidence="3" id="KW-1185">Reference proteome</keyword>
<dbReference type="PANTHER" id="PTHR34203">
    <property type="entry name" value="METHYLTRANSFERASE, FKBM FAMILY PROTEIN"/>
    <property type="match status" value="1"/>
</dbReference>
<evidence type="ECO:0000259" key="1">
    <source>
        <dbReference type="Pfam" id="PF05050"/>
    </source>
</evidence>
<proteinExistence type="predicted"/>
<reference evidence="2 3" key="1">
    <citation type="submission" date="2021-08" db="EMBL/GenBank/DDBJ databases">
        <title>Draft genome sequence of Spirulina subsalsa with high tolerance to salinity and hype-accumulation of phycocyanin.</title>
        <authorList>
            <person name="Pei H."/>
            <person name="Jiang L."/>
        </authorList>
    </citation>
    <scope>NUCLEOTIDE SEQUENCE [LARGE SCALE GENOMIC DNA]</scope>
    <source>
        <strain evidence="2 3">FACHB-351</strain>
    </source>
</reference>